<dbReference type="AlphaFoldDB" id="A0AAE4MD32"/>
<dbReference type="GO" id="GO:1990904">
    <property type="term" value="C:ribonucleoprotein complex"/>
    <property type="evidence" value="ECO:0007669"/>
    <property type="project" value="UniProtKB-KW"/>
</dbReference>
<feature type="compositionally biased region" description="Basic and acidic residues" evidence="3">
    <location>
        <begin position="1"/>
        <end position="10"/>
    </location>
</feature>
<gene>
    <name evidence="5" type="ORF">McpAg1_06800</name>
</gene>
<dbReference type="EMBL" id="JAWDKA010000003">
    <property type="protein sequence ID" value="MDV0441488.1"/>
    <property type="molecule type" value="Genomic_DNA"/>
</dbReference>
<keyword evidence="2" id="KW-0687">Ribonucleoprotein</keyword>
<keyword evidence="6" id="KW-1185">Reference proteome</keyword>
<sequence>MEGHGLREDSDFMGPPPQVPDRSADLPIKMVNLNMDFNLSLRRAIKTGKVVLGQNSVEKIIAENKAELVIVANNAPAKVRTMLTAAENLSLYEFAGSSRQLGKECGRDHMISVLAIVDAGESDILSLKRA</sequence>
<accession>A0AAE4MD32</accession>
<dbReference type="GO" id="GO:0005840">
    <property type="term" value="C:ribosome"/>
    <property type="evidence" value="ECO:0007669"/>
    <property type="project" value="UniProtKB-KW"/>
</dbReference>
<evidence type="ECO:0000259" key="4">
    <source>
        <dbReference type="Pfam" id="PF01248"/>
    </source>
</evidence>
<dbReference type="Proteomes" id="UP001273136">
    <property type="component" value="Unassembled WGS sequence"/>
</dbReference>
<dbReference type="InterPro" id="IPR029064">
    <property type="entry name" value="Ribosomal_eL30-like_sf"/>
</dbReference>
<dbReference type="Pfam" id="PF01248">
    <property type="entry name" value="Ribosomal_L7Ae"/>
    <property type="match status" value="1"/>
</dbReference>
<reference evidence="5" key="1">
    <citation type="submission" date="2023-06" db="EMBL/GenBank/DDBJ databases">
        <title>Genome sequence of Methancorpusculaceae sp. Ag1.</title>
        <authorList>
            <person name="Protasov E."/>
            <person name="Platt K."/>
            <person name="Poehlein A."/>
            <person name="Daniel R."/>
            <person name="Brune A."/>
        </authorList>
    </citation>
    <scope>NUCLEOTIDE SEQUENCE</scope>
    <source>
        <strain evidence="5">Ag1</strain>
    </source>
</reference>
<feature type="domain" description="Ribosomal protein eL8/eL30/eS12/Gadd45" evidence="4">
    <location>
        <begin position="39"/>
        <end position="125"/>
    </location>
</feature>
<evidence type="ECO:0000313" key="6">
    <source>
        <dbReference type="Proteomes" id="UP001273136"/>
    </source>
</evidence>
<evidence type="ECO:0000256" key="2">
    <source>
        <dbReference type="ARBA" id="ARBA00023274"/>
    </source>
</evidence>
<comment type="caution">
    <text evidence="5">The sequence shown here is derived from an EMBL/GenBank/DDBJ whole genome shotgun (WGS) entry which is preliminary data.</text>
</comment>
<proteinExistence type="predicted"/>
<dbReference type="NCBIfam" id="NF002172">
    <property type="entry name" value="PRK01018.1"/>
    <property type="match status" value="1"/>
</dbReference>
<organism evidence="5 6">
    <name type="scientific">Methanorbis furvi</name>
    <dbReference type="NCBI Taxonomy" id="3028299"/>
    <lineage>
        <taxon>Archaea</taxon>
        <taxon>Methanobacteriati</taxon>
        <taxon>Methanobacteriota</taxon>
        <taxon>Stenosarchaea group</taxon>
        <taxon>Methanomicrobia</taxon>
        <taxon>Methanomicrobiales</taxon>
        <taxon>Methanocorpusculaceae</taxon>
        <taxon>Methanorbis</taxon>
    </lineage>
</organism>
<dbReference type="GO" id="GO:0003723">
    <property type="term" value="F:RNA binding"/>
    <property type="evidence" value="ECO:0007669"/>
    <property type="project" value="InterPro"/>
</dbReference>
<evidence type="ECO:0000256" key="1">
    <source>
        <dbReference type="ARBA" id="ARBA00022980"/>
    </source>
</evidence>
<protein>
    <recommendedName>
        <fullName evidence="4">Ribosomal protein eL8/eL30/eS12/Gadd45 domain-containing protein</fullName>
    </recommendedName>
</protein>
<dbReference type="InterPro" id="IPR004038">
    <property type="entry name" value="Ribosomal_eL8/eL30/eS12/Gad45"/>
</dbReference>
<evidence type="ECO:0000313" key="5">
    <source>
        <dbReference type="EMBL" id="MDV0441488.1"/>
    </source>
</evidence>
<dbReference type="SUPFAM" id="SSF55315">
    <property type="entry name" value="L30e-like"/>
    <property type="match status" value="1"/>
</dbReference>
<dbReference type="Gene3D" id="3.30.1330.30">
    <property type="match status" value="1"/>
</dbReference>
<dbReference type="PANTHER" id="PTHR11449">
    <property type="entry name" value="RIBOSOMAL PROTEIN L30"/>
    <property type="match status" value="1"/>
</dbReference>
<name>A0AAE4MD32_9EURY</name>
<feature type="region of interest" description="Disordered" evidence="3">
    <location>
        <begin position="1"/>
        <end position="24"/>
    </location>
</feature>
<keyword evidence="1" id="KW-0689">Ribosomal protein</keyword>
<dbReference type="InterPro" id="IPR039109">
    <property type="entry name" value="Ribosomal_eL30-like"/>
</dbReference>
<evidence type="ECO:0000256" key="3">
    <source>
        <dbReference type="SAM" id="MobiDB-lite"/>
    </source>
</evidence>